<dbReference type="Proteomes" id="UP000005017">
    <property type="component" value="Unassembled WGS sequence"/>
</dbReference>
<dbReference type="OrthoDB" id="9806179at2"/>
<dbReference type="eggNOG" id="COG0492">
    <property type="taxonomic scope" value="Bacteria"/>
</dbReference>
<dbReference type="InterPro" id="IPR023753">
    <property type="entry name" value="FAD/NAD-binding_dom"/>
</dbReference>
<comment type="subunit">
    <text evidence="4">Homodimer.</text>
</comment>
<dbReference type="GO" id="GO:0005737">
    <property type="term" value="C:cytoplasm"/>
    <property type="evidence" value="ECO:0007669"/>
    <property type="project" value="InterPro"/>
</dbReference>
<proteinExistence type="inferred from homology"/>
<dbReference type="Gene3D" id="3.50.50.60">
    <property type="entry name" value="FAD/NAD(P)-binding domain"/>
    <property type="match status" value="2"/>
</dbReference>
<protein>
    <recommendedName>
        <fullName evidence="4">Thioredoxin reductase</fullName>
        <ecNumber evidence="4">1.8.1.9</ecNumber>
    </recommendedName>
</protein>
<dbReference type="InterPro" id="IPR050097">
    <property type="entry name" value="Ferredoxin-NADP_redctase_2"/>
</dbReference>
<gene>
    <name evidence="6" type="ORF">HMPREF9013_0282</name>
</gene>
<accession>D2MP57</accession>
<keyword evidence="7" id="KW-1185">Reference proteome</keyword>
<evidence type="ECO:0000313" key="6">
    <source>
        <dbReference type="EMBL" id="EFC05677.1"/>
    </source>
</evidence>
<evidence type="ECO:0000256" key="3">
    <source>
        <dbReference type="ARBA" id="ARBA00023002"/>
    </source>
</evidence>
<dbReference type="RefSeq" id="WP_006627178.1">
    <property type="nucleotide sequence ID" value="NZ_ADFR01000008.1"/>
</dbReference>
<evidence type="ECO:0000256" key="4">
    <source>
        <dbReference type="RuleBase" id="RU003880"/>
    </source>
</evidence>
<dbReference type="AlphaFoldDB" id="D2MP57"/>
<sequence length="302" mass="32814">MKDMIIVGAGTAGLSAAIYAQRSGLKALVLEGNAYGGQIVNTPDIENYPGIAHISGFDFATNLYQQALDLGAKVQYEKVVEVIDDGEIKTVKTTKNEYQTKALILATGLVRRHIGLPNEDRFMGKGVSYCATCDGAFFKNKVVAVNGGGNVALEDAQYLADLCEKVYIIHRRDAFRAEQAEINRILEKKNIECVYDSTVTKLNGNDHLESIEVRDKEGNTRQLDVAALFVAIGQIPLNEAFKNIVDLDESGYIKADELGYTNHPGIFAAGDCRVKSLRQLATAASDGANAATSAYHYLLTLK</sequence>
<evidence type="ECO:0000313" key="7">
    <source>
        <dbReference type="Proteomes" id="UP000005017"/>
    </source>
</evidence>
<feature type="domain" description="FAD/NAD(P)-binding" evidence="5">
    <location>
        <begin position="3"/>
        <end position="287"/>
    </location>
</feature>
<dbReference type="PRINTS" id="PR00469">
    <property type="entry name" value="PNDRDTASEII"/>
</dbReference>
<dbReference type="PRINTS" id="PR00368">
    <property type="entry name" value="FADPNR"/>
</dbReference>
<dbReference type="STRING" id="679192.HMPREF9013_0282"/>
<dbReference type="NCBIfam" id="TIGR01292">
    <property type="entry name" value="TRX_reduct"/>
    <property type="match status" value="1"/>
</dbReference>
<dbReference type="EMBL" id="ADFR01000008">
    <property type="protein sequence ID" value="EFC05677.1"/>
    <property type="molecule type" value="Genomic_DNA"/>
</dbReference>
<dbReference type="EC" id="1.8.1.9" evidence="4"/>
<dbReference type="SUPFAM" id="SSF51905">
    <property type="entry name" value="FAD/NAD(P)-binding domain"/>
    <property type="match status" value="1"/>
</dbReference>
<keyword evidence="3 4" id="KW-0560">Oxidoreductase</keyword>
<dbReference type="InterPro" id="IPR005982">
    <property type="entry name" value="Thioredox_Rdtase"/>
</dbReference>
<dbReference type="PANTHER" id="PTHR48105">
    <property type="entry name" value="THIOREDOXIN REDUCTASE 1-RELATED-RELATED"/>
    <property type="match status" value="1"/>
</dbReference>
<dbReference type="Pfam" id="PF07992">
    <property type="entry name" value="Pyr_redox_2"/>
    <property type="match status" value="1"/>
</dbReference>
<reference evidence="7" key="1">
    <citation type="submission" date="2009-12" db="EMBL/GenBank/DDBJ databases">
        <title>Sequence of Clostridiales genomosp. BVAB3 str. UPII9-5.</title>
        <authorList>
            <person name="Madupu R."/>
            <person name="Durkin A.S."/>
            <person name="Torralba M."/>
            <person name="Methe B."/>
            <person name="Sutton G.G."/>
            <person name="Strausberg R.L."/>
            <person name="Nelson K.E."/>
        </authorList>
    </citation>
    <scope>NUCLEOTIDE SEQUENCE [LARGE SCALE GENOMIC DNA]</scope>
    <source>
        <strain evidence="7">W1219</strain>
    </source>
</reference>
<comment type="similarity">
    <text evidence="1 4">Belongs to the class-II pyridine nucleotide-disulfide oxidoreductase family.</text>
</comment>
<keyword evidence="2 4" id="KW-0285">Flavoprotein</keyword>
<comment type="caution">
    <text evidence="6">The sequence shown here is derived from an EMBL/GenBank/DDBJ whole genome shotgun (WGS) entry which is preliminary data.</text>
</comment>
<dbReference type="GO" id="GO:0019430">
    <property type="term" value="P:removal of superoxide radicals"/>
    <property type="evidence" value="ECO:0007669"/>
    <property type="project" value="UniProtKB-UniRule"/>
</dbReference>
<evidence type="ECO:0000256" key="1">
    <source>
        <dbReference type="ARBA" id="ARBA00009333"/>
    </source>
</evidence>
<dbReference type="GO" id="GO:0004791">
    <property type="term" value="F:thioredoxin-disulfide reductase (NADPH) activity"/>
    <property type="evidence" value="ECO:0007669"/>
    <property type="project" value="UniProtKB-UniRule"/>
</dbReference>
<keyword evidence="4" id="KW-0676">Redox-active center</keyword>
<evidence type="ECO:0000259" key="5">
    <source>
        <dbReference type="Pfam" id="PF07992"/>
    </source>
</evidence>
<name>D2MP57_9FIRM</name>
<organism evidence="6 7">
    <name type="scientific">Bulleidia extructa W1219</name>
    <dbReference type="NCBI Taxonomy" id="679192"/>
    <lineage>
        <taxon>Bacteria</taxon>
        <taxon>Bacillati</taxon>
        <taxon>Bacillota</taxon>
        <taxon>Erysipelotrichia</taxon>
        <taxon>Erysipelotrichales</taxon>
        <taxon>Erysipelotrichaceae</taxon>
        <taxon>Bulleidia</taxon>
    </lineage>
</organism>
<evidence type="ECO:0000256" key="2">
    <source>
        <dbReference type="ARBA" id="ARBA00022630"/>
    </source>
</evidence>
<dbReference type="InterPro" id="IPR036188">
    <property type="entry name" value="FAD/NAD-bd_sf"/>
</dbReference>
<comment type="catalytic activity">
    <reaction evidence="4">
        <text>[thioredoxin]-dithiol + NADP(+) = [thioredoxin]-disulfide + NADPH + H(+)</text>
        <dbReference type="Rhea" id="RHEA:20345"/>
        <dbReference type="Rhea" id="RHEA-COMP:10698"/>
        <dbReference type="Rhea" id="RHEA-COMP:10700"/>
        <dbReference type="ChEBI" id="CHEBI:15378"/>
        <dbReference type="ChEBI" id="CHEBI:29950"/>
        <dbReference type="ChEBI" id="CHEBI:50058"/>
        <dbReference type="ChEBI" id="CHEBI:57783"/>
        <dbReference type="ChEBI" id="CHEBI:58349"/>
        <dbReference type="EC" id="1.8.1.9"/>
    </reaction>
</comment>
<keyword evidence="4" id="KW-0274">FAD</keyword>
<comment type="cofactor">
    <cofactor evidence="4">
        <name>FAD</name>
        <dbReference type="ChEBI" id="CHEBI:57692"/>
    </cofactor>
</comment>